<sequence length="52" mass="5960">MESLLIFFLSVGSLFSLSNALKCYVCLDFKTESKQQPCLEQSLNQSYLEDFT</sequence>
<feature type="non-terminal residue" evidence="2">
    <location>
        <position position="1"/>
    </location>
</feature>
<comment type="caution">
    <text evidence="2">The sequence shown here is derived from an EMBL/GenBank/DDBJ whole genome shotgun (WGS) entry which is preliminary data.</text>
</comment>
<keyword evidence="3" id="KW-1185">Reference proteome</keyword>
<evidence type="ECO:0000256" key="1">
    <source>
        <dbReference type="SAM" id="SignalP"/>
    </source>
</evidence>
<evidence type="ECO:0000313" key="3">
    <source>
        <dbReference type="Proteomes" id="UP000708208"/>
    </source>
</evidence>
<name>A0A8J2NVV6_9HEXA</name>
<reference evidence="2" key="1">
    <citation type="submission" date="2021-06" db="EMBL/GenBank/DDBJ databases">
        <authorList>
            <person name="Hodson N. C."/>
            <person name="Mongue J. A."/>
            <person name="Jaron S. K."/>
        </authorList>
    </citation>
    <scope>NUCLEOTIDE SEQUENCE</scope>
</reference>
<feature type="chain" id="PRO_5035254755" evidence="1">
    <location>
        <begin position="21"/>
        <end position="52"/>
    </location>
</feature>
<accession>A0A8J2NVV6</accession>
<dbReference type="AlphaFoldDB" id="A0A8J2NVV6"/>
<dbReference type="EMBL" id="CAJVCH010039526">
    <property type="protein sequence ID" value="CAG7716569.1"/>
    <property type="molecule type" value="Genomic_DNA"/>
</dbReference>
<proteinExistence type="predicted"/>
<protein>
    <submittedName>
        <fullName evidence="2">Uncharacterized protein</fullName>
    </submittedName>
</protein>
<evidence type="ECO:0000313" key="2">
    <source>
        <dbReference type="EMBL" id="CAG7716569.1"/>
    </source>
</evidence>
<organism evidence="2 3">
    <name type="scientific">Allacma fusca</name>
    <dbReference type="NCBI Taxonomy" id="39272"/>
    <lineage>
        <taxon>Eukaryota</taxon>
        <taxon>Metazoa</taxon>
        <taxon>Ecdysozoa</taxon>
        <taxon>Arthropoda</taxon>
        <taxon>Hexapoda</taxon>
        <taxon>Collembola</taxon>
        <taxon>Symphypleona</taxon>
        <taxon>Sminthuridae</taxon>
        <taxon>Allacma</taxon>
    </lineage>
</organism>
<dbReference type="Proteomes" id="UP000708208">
    <property type="component" value="Unassembled WGS sequence"/>
</dbReference>
<keyword evidence="1" id="KW-0732">Signal</keyword>
<feature type="signal peptide" evidence="1">
    <location>
        <begin position="1"/>
        <end position="20"/>
    </location>
</feature>
<gene>
    <name evidence="2" type="ORF">AFUS01_LOCUS6069</name>
</gene>